<reference evidence="2 3" key="1">
    <citation type="journal article" date="2013" name="Nature">
        <title>Insights into bilaterian evolution from three spiralian genomes.</title>
        <authorList>
            <person name="Simakov O."/>
            <person name="Marletaz F."/>
            <person name="Cho S.J."/>
            <person name="Edsinger-Gonzales E."/>
            <person name="Havlak P."/>
            <person name="Hellsten U."/>
            <person name="Kuo D.H."/>
            <person name="Larsson T."/>
            <person name="Lv J."/>
            <person name="Arendt D."/>
            <person name="Savage R."/>
            <person name="Osoegawa K."/>
            <person name="de Jong P."/>
            <person name="Grimwood J."/>
            <person name="Chapman J.A."/>
            <person name="Shapiro H."/>
            <person name="Aerts A."/>
            <person name="Otillar R.P."/>
            <person name="Terry A.Y."/>
            <person name="Boore J.L."/>
            <person name="Grigoriev I.V."/>
            <person name="Lindberg D.R."/>
            <person name="Seaver E.C."/>
            <person name="Weisblat D.A."/>
            <person name="Putnam N.H."/>
            <person name="Rokhsar D.S."/>
        </authorList>
    </citation>
    <scope>NUCLEOTIDE SEQUENCE [LARGE SCALE GENOMIC DNA]</scope>
</reference>
<dbReference type="KEGG" id="lgi:LOTGIDRAFT_161553"/>
<organism evidence="2 3">
    <name type="scientific">Lottia gigantea</name>
    <name type="common">Giant owl limpet</name>
    <dbReference type="NCBI Taxonomy" id="225164"/>
    <lineage>
        <taxon>Eukaryota</taxon>
        <taxon>Metazoa</taxon>
        <taxon>Spiralia</taxon>
        <taxon>Lophotrochozoa</taxon>
        <taxon>Mollusca</taxon>
        <taxon>Gastropoda</taxon>
        <taxon>Patellogastropoda</taxon>
        <taxon>Lottioidea</taxon>
        <taxon>Lottiidae</taxon>
        <taxon>Lottia</taxon>
    </lineage>
</organism>
<evidence type="ECO:0000256" key="1">
    <source>
        <dbReference type="SAM" id="Phobius"/>
    </source>
</evidence>
<keyword evidence="1" id="KW-0812">Transmembrane</keyword>
<evidence type="ECO:0000313" key="2">
    <source>
        <dbReference type="EMBL" id="ESO94327.1"/>
    </source>
</evidence>
<evidence type="ECO:0000313" key="3">
    <source>
        <dbReference type="Proteomes" id="UP000030746"/>
    </source>
</evidence>
<keyword evidence="1" id="KW-1133">Transmembrane helix</keyword>
<protein>
    <submittedName>
        <fullName evidence="2">Uncharacterized protein</fullName>
    </submittedName>
</protein>
<dbReference type="HOGENOM" id="CLU_1186178_0_0_1"/>
<dbReference type="RefSeq" id="XP_009055167.1">
    <property type="nucleotide sequence ID" value="XM_009056919.1"/>
</dbReference>
<dbReference type="EMBL" id="KB201847">
    <property type="protein sequence ID" value="ESO94327.1"/>
    <property type="molecule type" value="Genomic_DNA"/>
</dbReference>
<dbReference type="CTD" id="20238719"/>
<proteinExistence type="predicted"/>
<name>V4AC01_LOTGI</name>
<dbReference type="Proteomes" id="UP000030746">
    <property type="component" value="Unassembled WGS sequence"/>
</dbReference>
<gene>
    <name evidence="2" type="ORF">LOTGIDRAFT_161553</name>
</gene>
<dbReference type="OrthoDB" id="6096364at2759"/>
<feature type="transmembrane region" description="Helical" evidence="1">
    <location>
        <begin position="73"/>
        <end position="92"/>
    </location>
</feature>
<dbReference type="OMA" id="TTHIHAY"/>
<accession>V4AC01</accession>
<sequence length="234" mass="26037">MFHAASVHVPQYRRPSALRTFVTSSFSSPPESKEPVRRGILFMAVAGVFLLIGSILTWLGFNDVFGGKISMTGPLLIALALLLLLLSTRQFLKARKHSREHPNRLQLGRVGQGTLRAVVVDRNDRLGAVTVIMDSLDVDNNYANRHGSEDYAPPSYSEVAEINTTNNILRPYSNSDEEEPPPPYDDVIIPSDNMMTLHLPKYESLMGRRSPVPKVEVSVLPFVSLSMKKLLLLL</sequence>
<dbReference type="GeneID" id="20238719"/>
<dbReference type="AlphaFoldDB" id="V4AC01"/>
<keyword evidence="1" id="KW-0472">Membrane</keyword>
<keyword evidence="3" id="KW-1185">Reference proteome</keyword>
<feature type="transmembrane region" description="Helical" evidence="1">
    <location>
        <begin position="40"/>
        <end position="61"/>
    </location>
</feature>